<protein>
    <submittedName>
        <fullName evidence="2">Xaa-Pro dipeptidase</fullName>
    </submittedName>
</protein>
<organism evidence="2 3">
    <name type="scientific">Mycetocola reblochoni REB411</name>
    <dbReference type="NCBI Taxonomy" id="1255698"/>
    <lineage>
        <taxon>Bacteria</taxon>
        <taxon>Bacillati</taxon>
        <taxon>Actinomycetota</taxon>
        <taxon>Actinomycetes</taxon>
        <taxon>Micrococcales</taxon>
        <taxon>Microbacteriaceae</taxon>
        <taxon>Mycetocola</taxon>
    </lineage>
</organism>
<dbReference type="Gene3D" id="2.30.40.10">
    <property type="entry name" value="Urease, subunit C, domain 1"/>
    <property type="match status" value="1"/>
</dbReference>
<dbReference type="Pfam" id="PF01979">
    <property type="entry name" value="Amidohydro_1"/>
    <property type="match status" value="1"/>
</dbReference>
<dbReference type="InterPro" id="IPR051781">
    <property type="entry name" value="Metallo-dep_Hydrolase"/>
</dbReference>
<dbReference type="EMBL" id="FUKR01000022">
    <property type="protein sequence ID" value="SJN23188.1"/>
    <property type="molecule type" value="Genomic_DNA"/>
</dbReference>
<reference evidence="3" key="1">
    <citation type="submission" date="2017-02" db="EMBL/GenBank/DDBJ databases">
        <authorList>
            <person name="Dridi B."/>
        </authorList>
    </citation>
    <scope>NUCLEOTIDE SEQUENCE [LARGE SCALE GENOMIC DNA]</scope>
    <source>
        <strain evidence="3">EB411</strain>
    </source>
</reference>
<dbReference type="OrthoDB" id="3189065at2"/>
<evidence type="ECO:0000259" key="1">
    <source>
        <dbReference type="Pfam" id="PF01979"/>
    </source>
</evidence>
<dbReference type="InterPro" id="IPR011059">
    <property type="entry name" value="Metal-dep_hydrolase_composite"/>
</dbReference>
<dbReference type="InterPro" id="IPR006680">
    <property type="entry name" value="Amidohydro-rel"/>
</dbReference>
<dbReference type="SUPFAM" id="SSF51338">
    <property type="entry name" value="Composite domain of metallo-dependent hydrolases"/>
    <property type="match status" value="1"/>
</dbReference>
<evidence type="ECO:0000313" key="2">
    <source>
        <dbReference type="EMBL" id="SJN23188.1"/>
    </source>
</evidence>
<proteinExistence type="predicted"/>
<dbReference type="Gene3D" id="3.20.20.140">
    <property type="entry name" value="Metal-dependent hydrolases"/>
    <property type="match status" value="1"/>
</dbReference>
<sequence length="410" mass="42714">MPAAPTTVFRSARVFDGHAFLDAPRDVVVRQGRVAAVEPGSSEIGGGVDVVECEGRTLVPGLVDAHVHLMVANANPMRSAQEPFSLPFYRSVNSARTMLRSGVTSARDLTGADAGLREAIDEGVIAGPKLSIAVNALSITGGHGDNWLRSGVTLHHTNPSLGVPSGIADGVEEVRKVTRTMLRAGADVIKVCATGGVMSTNDHPDHTQFGLDELRVIVEEAEAHGSYVAAHAIGTQGIKNAILAGARTIEHAIYLDDEAIELMLDRDVVLVPTLTAPRQVLEYGGGPSGLPDNILAKARGVVGRHLDSFRRAVDAGVVVAMGSDSGIGPHGLGLTELPAMAEAGMPVDAILRSATSIGARLLPNVSGVGEIRRGSAADLVLLDLELTASEQLAELPDRIVGVWKDGALVE</sequence>
<keyword evidence="3" id="KW-1185">Reference proteome</keyword>
<evidence type="ECO:0000313" key="3">
    <source>
        <dbReference type="Proteomes" id="UP000196778"/>
    </source>
</evidence>
<dbReference type="PANTHER" id="PTHR43135:SF3">
    <property type="entry name" value="ALPHA-D-RIBOSE 1-METHYLPHOSPHONATE 5-TRIPHOSPHATE DIPHOSPHATASE"/>
    <property type="match status" value="1"/>
</dbReference>
<dbReference type="GO" id="GO:0016810">
    <property type="term" value="F:hydrolase activity, acting on carbon-nitrogen (but not peptide) bonds"/>
    <property type="evidence" value="ECO:0007669"/>
    <property type="project" value="InterPro"/>
</dbReference>
<name>A0A1R4IU02_9MICO</name>
<dbReference type="CDD" id="cd01299">
    <property type="entry name" value="Met_dep_hydrolase_A"/>
    <property type="match status" value="1"/>
</dbReference>
<dbReference type="Proteomes" id="UP000196778">
    <property type="component" value="Unassembled WGS sequence"/>
</dbReference>
<dbReference type="RefSeq" id="WP_087136303.1">
    <property type="nucleotide sequence ID" value="NZ_FUKR01000022.1"/>
</dbReference>
<dbReference type="AlphaFoldDB" id="A0A1R4IU02"/>
<dbReference type="SUPFAM" id="SSF51556">
    <property type="entry name" value="Metallo-dependent hydrolases"/>
    <property type="match status" value="1"/>
</dbReference>
<feature type="domain" description="Amidohydrolase-related" evidence="1">
    <location>
        <begin position="57"/>
        <end position="408"/>
    </location>
</feature>
<dbReference type="PANTHER" id="PTHR43135">
    <property type="entry name" value="ALPHA-D-RIBOSE 1-METHYLPHOSPHONATE 5-TRIPHOSPHATE DIPHOSPHATASE"/>
    <property type="match status" value="1"/>
</dbReference>
<dbReference type="InterPro" id="IPR057744">
    <property type="entry name" value="OTAase-like"/>
</dbReference>
<dbReference type="InterPro" id="IPR032466">
    <property type="entry name" value="Metal_Hydrolase"/>
</dbReference>
<accession>A0A1R4IU02</accession>
<gene>
    <name evidence="2" type="ORF">FM119_03520</name>
</gene>